<keyword evidence="4 8" id="KW-0133">Cell shape</keyword>
<feature type="transmembrane region" description="Helical" evidence="8">
    <location>
        <begin position="380"/>
        <end position="400"/>
    </location>
</feature>
<feature type="transmembrane region" description="Helical" evidence="8">
    <location>
        <begin position="311"/>
        <end position="335"/>
    </location>
</feature>
<evidence type="ECO:0000256" key="2">
    <source>
        <dbReference type="ARBA" id="ARBA00022475"/>
    </source>
</evidence>
<dbReference type="NCBIfam" id="TIGR01695">
    <property type="entry name" value="murJ_mviN"/>
    <property type="match status" value="1"/>
</dbReference>
<organism evidence="10 11">
    <name type="scientific">Peptostreptococcus anaerobius</name>
    <dbReference type="NCBI Taxonomy" id="1261"/>
    <lineage>
        <taxon>Bacteria</taxon>
        <taxon>Bacillati</taxon>
        <taxon>Bacillota</taxon>
        <taxon>Clostridia</taxon>
        <taxon>Peptostreptococcales</taxon>
        <taxon>Peptostreptococcaceae</taxon>
        <taxon>Peptostreptococcus</taxon>
    </lineage>
</organism>
<keyword evidence="5 8" id="KW-0573">Peptidoglycan synthesis</keyword>
<dbReference type="PATRIC" id="fig|1261.3.peg.1145"/>
<dbReference type="GO" id="GO:0009252">
    <property type="term" value="P:peptidoglycan biosynthetic process"/>
    <property type="evidence" value="ECO:0007669"/>
    <property type="project" value="UniProtKB-UniRule"/>
</dbReference>
<accession>A0A135YZF1</accession>
<protein>
    <recommendedName>
        <fullName evidence="8">Probable lipid II flippase MurJ</fullName>
    </recommendedName>
</protein>
<keyword evidence="7 8" id="KW-0472">Membrane</keyword>
<reference evidence="10 11" key="1">
    <citation type="submission" date="2016-02" db="EMBL/GenBank/DDBJ databases">
        <authorList>
            <person name="Wen L."/>
            <person name="He K."/>
            <person name="Yang H."/>
        </authorList>
    </citation>
    <scope>NUCLEOTIDE SEQUENCE [LARGE SCALE GENOMIC DNA]</scope>
    <source>
        <strain evidence="10 11">MJR8628A</strain>
    </source>
</reference>
<feature type="transmembrane region" description="Helical" evidence="8">
    <location>
        <begin position="223"/>
        <end position="243"/>
    </location>
</feature>
<evidence type="ECO:0000256" key="5">
    <source>
        <dbReference type="ARBA" id="ARBA00022984"/>
    </source>
</evidence>
<dbReference type="GeneID" id="79843169"/>
<dbReference type="PRINTS" id="PR01806">
    <property type="entry name" value="VIRFACTRMVIN"/>
</dbReference>
<dbReference type="RefSeq" id="WP_002844127.1">
    <property type="nucleotide sequence ID" value="NZ_CAMPYD010000021.1"/>
</dbReference>
<keyword evidence="8 9" id="KW-0813">Transport</keyword>
<evidence type="ECO:0000256" key="4">
    <source>
        <dbReference type="ARBA" id="ARBA00022960"/>
    </source>
</evidence>
<feature type="transmembrane region" description="Helical" evidence="8">
    <location>
        <begin position="50"/>
        <end position="69"/>
    </location>
</feature>
<dbReference type="eggNOG" id="COG0728">
    <property type="taxonomic scope" value="Bacteria"/>
</dbReference>
<dbReference type="Proteomes" id="UP000070326">
    <property type="component" value="Unassembled WGS sequence"/>
</dbReference>
<dbReference type="GO" id="GO:0008360">
    <property type="term" value="P:regulation of cell shape"/>
    <property type="evidence" value="ECO:0007669"/>
    <property type="project" value="UniProtKB-UniRule"/>
</dbReference>
<dbReference type="Pfam" id="PF03023">
    <property type="entry name" value="MurJ"/>
    <property type="match status" value="1"/>
</dbReference>
<dbReference type="CDD" id="cd13123">
    <property type="entry name" value="MATE_MurJ_like"/>
    <property type="match status" value="1"/>
</dbReference>
<comment type="subcellular location">
    <subcellularLocation>
        <location evidence="1 8">Cell membrane</location>
        <topology evidence="1 8">Multi-pass membrane protein</topology>
    </subcellularLocation>
</comment>
<dbReference type="InterPro" id="IPR004268">
    <property type="entry name" value="MurJ"/>
</dbReference>
<dbReference type="GO" id="GO:0071555">
    <property type="term" value="P:cell wall organization"/>
    <property type="evidence" value="ECO:0007669"/>
    <property type="project" value="UniProtKB-UniRule"/>
</dbReference>
<evidence type="ECO:0000256" key="6">
    <source>
        <dbReference type="ARBA" id="ARBA00022989"/>
    </source>
</evidence>
<evidence type="ECO:0000256" key="1">
    <source>
        <dbReference type="ARBA" id="ARBA00004651"/>
    </source>
</evidence>
<dbReference type="PIRSF" id="PIRSF002869">
    <property type="entry name" value="MviN"/>
    <property type="match status" value="1"/>
</dbReference>
<feature type="transmembrane region" description="Helical" evidence="8">
    <location>
        <begin position="347"/>
        <end position="368"/>
    </location>
</feature>
<feature type="transmembrane region" description="Helical" evidence="8">
    <location>
        <begin position="132"/>
        <end position="151"/>
    </location>
</feature>
<dbReference type="InterPro" id="IPR051050">
    <property type="entry name" value="Lipid_II_flippase_MurJ/MviN"/>
</dbReference>
<keyword evidence="2 8" id="KW-1003">Cell membrane</keyword>
<feature type="transmembrane region" description="Helical" evidence="8">
    <location>
        <begin position="158"/>
        <end position="179"/>
    </location>
</feature>
<feature type="transmembrane region" description="Helical" evidence="8">
    <location>
        <begin position="473"/>
        <end position="497"/>
    </location>
</feature>
<dbReference type="PANTHER" id="PTHR47019:SF1">
    <property type="entry name" value="LIPID II FLIPPASE MURJ"/>
    <property type="match status" value="1"/>
</dbReference>
<dbReference type="STRING" id="1261.HMPREF3195_00102"/>
<comment type="pathway">
    <text evidence="8">Cell wall biogenesis; peptidoglycan biosynthesis.</text>
</comment>
<evidence type="ECO:0000256" key="8">
    <source>
        <dbReference type="HAMAP-Rule" id="MF_02078"/>
    </source>
</evidence>
<evidence type="ECO:0000313" key="11">
    <source>
        <dbReference type="Proteomes" id="UP000070326"/>
    </source>
</evidence>
<name>A0A135YZF1_9FIRM</name>
<dbReference type="EMBL" id="LSQZ01000002">
    <property type="protein sequence ID" value="KXI14731.1"/>
    <property type="molecule type" value="Genomic_DNA"/>
</dbReference>
<feature type="transmembrane region" description="Helical" evidence="8">
    <location>
        <begin position="185"/>
        <end position="202"/>
    </location>
</feature>
<feature type="transmembrane region" description="Helical" evidence="8">
    <location>
        <begin position="406"/>
        <end position="427"/>
    </location>
</feature>
<evidence type="ECO:0000256" key="7">
    <source>
        <dbReference type="ARBA" id="ARBA00023136"/>
    </source>
</evidence>
<dbReference type="UniPathway" id="UPA00219"/>
<keyword evidence="6 8" id="KW-1133">Transmembrane helix</keyword>
<dbReference type="HAMAP" id="MF_02078">
    <property type="entry name" value="MurJ_MviN"/>
    <property type="match status" value="1"/>
</dbReference>
<comment type="function">
    <text evidence="8 9">Involved in peptidoglycan biosynthesis. Transports lipid-linked peptidoglycan precursors from the inner to the outer leaflet of the cytoplasmic membrane.</text>
</comment>
<feature type="transmembrane region" description="Helical" evidence="8">
    <location>
        <begin position="269"/>
        <end position="290"/>
    </location>
</feature>
<evidence type="ECO:0000313" key="10">
    <source>
        <dbReference type="EMBL" id="KXI14731.1"/>
    </source>
</evidence>
<dbReference type="AlphaFoldDB" id="A0A135YZF1"/>
<comment type="caution">
    <text evidence="10">The sequence shown here is derived from an EMBL/GenBank/DDBJ whole genome shotgun (WGS) entry which is preliminary data.</text>
</comment>
<dbReference type="PANTHER" id="PTHR47019">
    <property type="entry name" value="LIPID II FLIPPASE MURJ"/>
    <property type="match status" value="1"/>
</dbReference>
<sequence>MKSNKVVKNVVLLMSLTLLSKFVGFFREQVMSYYYGASMYSDIYFSAYDIPKILFSLLAASLATTYIPMYNRVVEEKGEERANVFTNNVLNLTLLVGFLISVVAFIFMEPIVKVFAYGFKGETFNETVKFTRIMLAGYIFSGMSSVVSSFLQNKDDFLISGITGIPYNVIAILSIVISIYTNNIYILPIGASLALFSQYIIQLPKSFKLGYKPMPVMDFKDKYVLDMLFLVAPVLVSTSVSQINRAVDKTLASTLVVGSMSSLNYSNKLMGFFIGIFITAISIVIFPQLSKMSFDKDKTGFNNLIKRSVNIVYIMIIPITFLCIVLAKPIIMALFMRGAFDMRAANLTTNAFIFYLVGMIGLAMRTVVMKVFYSIGDTKTPMVNSTISVLLNIGLSIALVKPMQNGGLALATSLSYIISMIMLMNSLKKSIGDYGEKEVMSCIAKVFVGSIIMALIAKLVYDFIVGMAGSGGLVNFVGLIIAAAISTLVYLLVVKLLKVDEIDYLFKESKNGIKKLKNKLAKN</sequence>
<evidence type="ECO:0000256" key="9">
    <source>
        <dbReference type="PIRNR" id="PIRNR002869"/>
    </source>
</evidence>
<proteinExistence type="inferred from homology"/>
<keyword evidence="8 9" id="KW-0961">Cell wall biogenesis/degradation</keyword>
<feature type="transmembrane region" description="Helical" evidence="8">
    <location>
        <begin position="439"/>
        <end position="461"/>
    </location>
</feature>
<dbReference type="GO" id="GO:0034204">
    <property type="term" value="P:lipid translocation"/>
    <property type="evidence" value="ECO:0007669"/>
    <property type="project" value="TreeGrafter"/>
</dbReference>
<feature type="transmembrane region" description="Helical" evidence="8">
    <location>
        <begin position="89"/>
        <end position="112"/>
    </location>
</feature>
<evidence type="ECO:0000256" key="3">
    <source>
        <dbReference type="ARBA" id="ARBA00022692"/>
    </source>
</evidence>
<gene>
    <name evidence="8" type="primary">murJ</name>
    <name evidence="10" type="ORF">HMPREF3195_00102</name>
</gene>
<dbReference type="GO" id="GO:0015648">
    <property type="term" value="F:lipid-linked peptidoglycan transporter activity"/>
    <property type="evidence" value="ECO:0007669"/>
    <property type="project" value="UniProtKB-UniRule"/>
</dbReference>
<dbReference type="GO" id="GO:0005886">
    <property type="term" value="C:plasma membrane"/>
    <property type="evidence" value="ECO:0007669"/>
    <property type="project" value="UniProtKB-SubCell"/>
</dbReference>
<comment type="similarity">
    <text evidence="8 9">Belongs to the MurJ/MviN family.</text>
</comment>
<keyword evidence="3 8" id="KW-0812">Transmembrane</keyword>